<dbReference type="OrthoDB" id="3202607at2759"/>
<keyword evidence="2" id="KW-1185">Reference proteome</keyword>
<dbReference type="AlphaFoldDB" id="A0A0C9V4H0"/>
<evidence type="ECO:0000313" key="1">
    <source>
        <dbReference type="EMBL" id="KIJ60384.1"/>
    </source>
</evidence>
<dbReference type="HOGENOM" id="CLU_031314_2_0_1"/>
<dbReference type="EMBL" id="KN839873">
    <property type="protein sequence ID" value="KIJ60384.1"/>
    <property type="molecule type" value="Genomic_DNA"/>
</dbReference>
<evidence type="ECO:0000313" key="2">
    <source>
        <dbReference type="Proteomes" id="UP000053820"/>
    </source>
</evidence>
<reference evidence="1 2" key="1">
    <citation type="submission" date="2014-04" db="EMBL/GenBank/DDBJ databases">
        <title>Evolutionary Origins and Diversification of the Mycorrhizal Mutualists.</title>
        <authorList>
            <consortium name="DOE Joint Genome Institute"/>
            <consortium name="Mycorrhizal Genomics Consortium"/>
            <person name="Kohler A."/>
            <person name="Kuo A."/>
            <person name="Nagy L.G."/>
            <person name="Floudas D."/>
            <person name="Copeland A."/>
            <person name="Barry K.W."/>
            <person name="Cichocki N."/>
            <person name="Veneault-Fourrey C."/>
            <person name="LaButti K."/>
            <person name="Lindquist E.A."/>
            <person name="Lipzen A."/>
            <person name="Lundell T."/>
            <person name="Morin E."/>
            <person name="Murat C."/>
            <person name="Riley R."/>
            <person name="Ohm R."/>
            <person name="Sun H."/>
            <person name="Tunlid A."/>
            <person name="Henrissat B."/>
            <person name="Grigoriev I.V."/>
            <person name="Hibbett D.S."/>
            <person name="Martin F."/>
        </authorList>
    </citation>
    <scope>NUCLEOTIDE SEQUENCE [LARGE SCALE GENOMIC DNA]</scope>
    <source>
        <strain evidence="1 2">MD-312</strain>
    </source>
</reference>
<gene>
    <name evidence="1" type="ORF">HYDPIDRAFT_98901</name>
</gene>
<accession>A0A0C9V4H0</accession>
<name>A0A0C9V4H0_9AGAM</name>
<dbReference type="Proteomes" id="UP000053820">
    <property type="component" value="Unassembled WGS sequence"/>
</dbReference>
<protein>
    <recommendedName>
        <fullName evidence="3">Prolyl 4-hydroxylase alpha subunit Fe(2+) 2OG dioxygenase domain-containing protein</fullName>
    </recommendedName>
</protein>
<dbReference type="Gene3D" id="3.60.130.30">
    <property type="match status" value="1"/>
</dbReference>
<proteinExistence type="predicted"/>
<evidence type="ECO:0008006" key="3">
    <source>
        <dbReference type="Google" id="ProtNLM"/>
    </source>
</evidence>
<organism evidence="1 2">
    <name type="scientific">Hydnomerulius pinastri MD-312</name>
    <dbReference type="NCBI Taxonomy" id="994086"/>
    <lineage>
        <taxon>Eukaryota</taxon>
        <taxon>Fungi</taxon>
        <taxon>Dikarya</taxon>
        <taxon>Basidiomycota</taxon>
        <taxon>Agaricomycotina</taxon>
        <taxon>Agaricomycetes</taxon>
        <taxon>Agaricomycetidae</taxon>
        <taxon>Boletales</taxon>
        <taxon>Boletales incertae sedis</taxon>
        <taxon>Leucogyrophana</taxon>
    </lineage>
</organism>
<sequence>MLTPASTPQVIVDNQSRIITVLAGKPTDDPSWAAAAEAASTELIQAGRDIKSEGKNPFRRGIFPALAVGVSYGGGQKARVHHLSNLKVSLRLIASKAIKRIAGFGNSAFSFYAPKLHRFYAEHLDCLFEKHPELQRIFPRNVFPAATFNCGGRVFTVRHLDSANVSHGWCSIWAGGKFDPKKGGHMVLFDLKLVVEFPSGSTVLIPSSTVSHGNVPIADGETRVSFTQYCAGGLIRWVQHGFQPATQLLHAVRQRVNGPGTSRWVAALKLFSTLDSLVEDRKSVFC</sequence>